<keyword evidence="2" id="KW-1185">Reference proteome</keyword>
<name>A0AAV4DI46_9GAST</name>
<sequence>MSSFTAANMLRLETLYFLWCGSIPSRLRLSSSQGVGAILRELQSGGTRIALMDQEKLEKRCHYATTHNSVDRCRASQEASLVLQSILRESPLTLEATKLVIADERD</sequence>
<comment type="caution">
    <text evidence="1">The sequence shown here is derived from an EMBL/GenBank/DDBJ whole genome shotgun (WGS) entry which is preliminary data.</text>
</comment>
<proteinExistence type="predicted"/>
<protein>
    <submittedName>
        <fullName evidence="1">UDP-glucuronosyltransferase 2a1-like</fullName>
    </submittedName>
</protein>
<dbReference type="AlphaFoldDB" id="A0AAV4DI46"/>
<organism evidence="1 2">
    <name type="scientific">Plakobranchus ocellatus</name>
    <dbReference type="NCBI Taxonomy" id="259542"/>
    <lineage>
        <taxon>Eukaryota</taxon>
        <taxon>Metazoa</taxon>
        <taxon>Spiralia</taxon>
        <taxon>Lophotrochozoa</taxon>
        <taxon>Mollusca</taxon>
        <taxon>Gastropoda</taxon>
        <taxon>Heterobranchia</taxon>
        <taxon>Euthyneura</taxon>
        <taxon>Panpulmonata</taxon>
        <taxon>Sacoglossa</taxon>
        <taxon>Placobranchoidea</taxon>
        <taxon>Plakobranchidae</taxon>
        <taxon>Plakobranchus</taxon>
    </lineage>
</organism>
<evidence type="ECO:0000313" key="1">
    <source>
        <dbReference type="EMBL" id="GFO43733.1"/>
    </source>
</evidence>
<accession>A0AAV4DI46</accession>
<dbReference type="Proteomes" id="UP000735302">
    <property type="component" value="Unassembled WGS sequence"/>
</dbReference>
<reference evidence="1 2" key="1">
    <citation type="journal article" date="2021" name="Elife">
        <title>Chloroplast acquisition without the gene transfer in kleptoplastic sea slugs, Plakobranchus ocellatus.</title>
        <authorList>
            <person name="Maeda T."/>
            <person name="Takahashi S."/>
            <person name="Yoshida T."/>
            <person name="Shimamura S."/>
            <person name="Takaki Y."/>
            <person name="Nagai Y."/>
            <person name="Toyoda A."/>
            <person name="Suzuki Y."/>
            <person name="Arimoto A."/>
            <person name="Ishii H."/>
            <person name="Satoh N."/>
            <person name="Nishiyama T."/>
            <person name="Hasebe M."/>
            <person name="Maruyama T."/>
            <person name="Minagawa J."/>
            <person name="Obokata J."/>
            <person name="Shigenobu S."/>
        </authorList>
    </citation>
    <scope>NUCLEOTIDE SEQUENCE [LARGE SCALE GENOMIC DNA]</scope>
</reference>
<evidence type="ECO:0000313" key="2">
    <source>
        <dbReference type="Proteomes" id="UP000735302"/>
    </source>
</evidence>
<gene>
    <name evidence="1" type="ORF">PoB_007023800</name>
</gene>
<dbReference type="EMBL" id="BLXT01007896">
    <property type="protein sequence ID" value="GFO43733.1"/>
    <property type="molecule type" value="Genomic_DNA"/>
</dbReference>